<name>A0A160N5P2_9GAMM</name>
<reference evidence="6 7" key="1">
    <citation type="submission" date="2016-02" db="EMBL/GenBank/DDBJ databases">
        <title>Complete genome sequencing and analysis of ATSB10, Dyella thiooxydans isolated from rhizosphere soil of sunflower (Helianthus annuus L.).</title>
        <authorList>
            <person name="Lee Y."/>
            <person name="Hwangbo K."/>
            <person name="Chung H."/>
            <person name="Yoo J."/>
            <person name="Kim K.Y."/>
            <person name="Sa T.M."/>
            <person name="Um Y."/>
            <person name="Madhaiyan M."/>
        </authorList>
    </citation>
    <scope>NUCLEOTIDE SEQUENCE [LARGE SCALE GENOMIC DNA]</scope>
    <source>
        <strain evidence="6 7">ATSB10</strain>
    </source>
</reference>
<keyword evidence="7" id="KW-1185">Reference proteome</keyword>
<proteinExistence type="predicted"/>
<organism evidence="6 7">
    <name type="scientific">Dyella thiooxydans</name>
    <dbReference type="NCBI Taxonomy" id="445710"/>
    <lineage>
        <taxon>Bacteria</taxon>
        <taxon>Pseudomonadati</taxon>
        <taxon>Pseudomonadota</taxon>
        <taxon>Gammaproteobacteria</taxon>
        <taxon>Lysobacterales</taxon>
        <taxon>Rhodanobacteraceae</taxon>
        <taxon>Dyella</taxon>
    </lineage>
</organism>
<evidence type="ECO:0000256" key="4">
    <source>
        <dbReference type="SAM" id="MobiDB-lite"/>
    </source>
</evidence>
<dbReference type="InterPro" id="IPR003593">
    <property type="entry name" value="AAA+_ATPase"/>
</dbReference>
<evidence type="ECO:0000259" key="5">
    <source>
        <dbReference type="PROSITE" id="PS50893"/>
    </source>
</evidence>
<dbReference type="PANTHER" id="PTHR42711">
    <property type="entry name" value="ABC TRANSPORTER ATP-BINDING PROTEIN"/>
    <property type="match status" value="1"/>
</dbReference>
<dbReference type="InterPro" id="IPR027417">
    <property type="entry name" value="P-loop_NTPase"/>
</dbReference>
<keyword evidence="2" id="KW-0547">Nucleotide-binding</keyword>
<feature type="region of interest" description="Disordered" evidence="4">
    <location>
        <begin position="1"/>
        <end position="29"/>
    </location>
</feature>
<dbReference type="Pfam" id="PF00005">
    <property type="entry name" value="ABC_tran"/>
    <property type="match status" value="1"/>
</dbReference>
<dbReference type="SMART" id="SM00382">
    <property type="entry name" value="AAA"/>
    <property type="match status" value="1"/>
</dbReference>
<dbReference type="CDD" id="cd03230">
    <property type="entry name" value="ABC_DR_subfamily_A"/>
    <property type="match status" value="1"/>
</dbReference>
<evidence type="ECO:0000256" key="1">
    <source>
        <dbReference type="ARBA" id="ARBA00022448"/>
    </source>
</evidence>
<protein>
    <recommendedName>
        <fullName evidence="5">ABC transporter domain-containing protein</fullName>
    </recommendedName>
</protein>
<dbReference type="AlphaFoldDB" id="A0A160N5P2"/>
<evidence type="ECO:0000256" key="3">
    <source>
        <dbReference type="ARBA" id="ARBA00022840"/>
    </source>
</evidence>
<dbReference type="PROSITE" id="PS00211">
    <property type="entry name" value="ABC_TRANSPORTER_1"/>
    <property type="match status" value="1"/>
</dbReference>
<gene>
    <name evidence="6" type="ORF">ATSB10_34680</name>
</gene>
<accession>A0A160N5P2</accession>
<dbReference type="InterPro" id="IPR017871">
    <property type="entry name" value="ABC_transporter-like_CS"/>
</dbReference>
<keyword evidence="1" id="KW-0813">Transport</keyword>
<dbReference type="InterPro" id="IPR003439">
    <property type="entry name" value="ABC_transporter-like_ATP-bd"/>
</dbReference>
<keyword evidence="3" id="KW-0067">ATP-binding</keyword>
<sequence>MPPSPSQQERHEHALRNSAGYPPMTRLSPEVPAGTDPIIAIRGLDKTYASGFRALKPIDLEIRRGEIFALLGPNGAGKTTLISIICGIVNPGSGSISVDGHDVVRDFRATRSRIGLVPQELTTDAFETVWNTVSFSRGLFGLPPKPEHIEQVLKDLSLWDKRNNRILTLSGGMKRRVMIAKALSHEPRVLFLDEPTAGVDVELRRDMWNLVRRLRDNGVTIILTTHYIEEAEEMADRVGVINKGELILVEETATLMHKLGKKALTLQLHQPLATIPASLSDYHLALSADGTELTYTYDTQAERTGITTLLGELSGAGIRFRDLSTKQNTLEEIFVDLVRSR</sequence>
<feature type="domain" description="ABC transporter" evidence="5">
    <location>
        <begin position="39"/>
        <end position="268"/>
    </location>
</feature>
<dbReference type="EMBL" id="CP014841">
    <property type="protein sequence ID" value="AND70922.1"/>
    <property type="molecule type" value="Genomic_DNA"/>
</dbReference>
<dbReference type="GO" id="GO:0005524">
    <property type="term" value="F:ATP binding"/>
    <property type="evidence" value="ECO:0007669"/>
    <property type="project" value="UniProtKB-KW"/>
</dbReference>
<dbReference type="Proteomes" id="UP000077255">
    <property type="component" value="Chromosome"/>
</dbReference>
<dbReference type="PROSITE" id="PS50893">
    <property type="entry name" value="ABC_TRANSPORTER_2"/>
    <property type="match status" value="1"/>
</dbReference>
<dbReference type="Gene3D" id="3.40.50.300">
    <property type="entry name" value="P-loop containing nucleotide triphosphate hydrolases"/>
    <property type="match status" value="1"/>
</dbReference>
<dbReference type="SUPFAM" id="SSF52540">
    <property type="entry name" value="P-loop containing nucleoside triphosphate hydrolases"/>
    <property type="match status" value="1"/>
</dbReference>
<dbReference type="PATRIC" id="fig|445710.3.peg.3467"/>
<dbReference type="PANTHER" id="PTHR42711:SF10">
    <property type="entry name" value="ABC TRANSPORTER ATP-BINDING PROTEIN"/>
    <property type="match status" value="1"/>
</dbReference>
<evidence type="ECO:0000313" key="6">
    <source>
        <dbReference type="EMBL" id="AND70922.1"/>
    </source>
</evidence>
<dbReference type="KEGG" id="dtx:ATSB10_34680"/>
<evidence type="ECO:0000256" key="2">
    <source>
        <dbReference type="ARBA" id="ARBA00022741"/>
    </source>
</evidence>
<dbReference type="GO" id="GO:0016887">
    <property type="term" value="F:ATP hydrolysis activity"/>
    <property type="evidence" value="ECO:0007669"/>
    <property type="project" value="InterPro"/>
</dbReference>
<evidence type="ECO:0000313" key="7">
    <source>
        <dbReference type="Proteomes" id="UP000077255"/>
    </source>
</evidence>
<dbReference type="InterPro" id="IPR050763">
    <property type="entry name" value="ABC_transporter_ATP-binding"/>
</dbReference>
<dbReference type="STRING" id="445710.ATSB10_34680"/>